<dbReference type="AlphaFoldDB" id="A0A067SEJ2"/>
<reference evidence="2" key="1">
    <citation type="journal article" date="2014" name="Proc. Natl. Acad. Sci. U.S.A.">
        <title>Extensive sampling of basidiomycete genomes demonstrates inadequacy of the white-rot/brown-rot paradigm for wood decay fungi.</title>
        <authorList>
            <person name="Riley R."/>
            <person name="Salamov A.A."/>
            <person name="Brown D.W."/>
            <person name="Nagy L.G."/>
            <person name="Floudas D."/>
            <person name="Held B.W."/>
            <person name="Levasseur A."/>
            <person name="Lombard V."/>
            <person name="Morin E."/>
            <person name="Otillar R."/>
            <person name="Lindquist E.A."/>
            <person name="Sun H."/>
            <person name="LaButti K.M."/>
            <person name="Schmutz J."/>
            <person name="Jabbour D."/>
            <person name="Luo H."/>
            <person name="Baker S.E."/>
            <person name="Pisabarro A.G."/>
            <person name="Walton J.D."/>
            <person name="Blanchette R.A."/>
            <person name="Henrissat B."/>
            <person name="Martin F."/>
            <person name="Cullen D."/>
            <person name="Hibbett D.S."/>
            <person name="Grigoriev I.V."/>
        </authorList>
    </citation>
    <scope>NUCLEOTIDE SEQUENCE [LARGE SCALE GENOMIC DNA]</scope>
    <source>
        <strain evidence="2">CBS 339.88</strain>
    </source>
</reference>
<dbReference type="HOGENOM" id="CLU_1917215_0_0_1"/>
<protein>
    <submittedName>
        <fullName evidence="1">Uncharacterized protein</fullName>
    </submittedName>
</protein>
<organism evidence="1 2">
    <name type="scientific">Galerina marginata (strain CBS 339.88)</name>
    <dbReference type="NCBI Taxonomy" id="685588"/>
    <lineage>
        <taxon>Eukaryota</taxon>
        <taxon>Fungi</taxon>
        <taxon>Dikarya</taxon>
        <taxon>Basidiomycota</taxon>
        <taxon>Agaricomycotina</taxon>
        <taxon>Agaricomycetes</taxon>
        <taxon>Agaricomycetidae</taxon>
        <taxon>Agaricales</taxon>
        <taxon>Agaricineae</taxon>
        <taxon>Strophariaceae</taxon>
        <taxon>Galerina</taxon>
    </lineage>
</organism>
<sequence>MSILRQRLRKTPEIDTTMIAPRQLLSTYQNHNAIALNDRILQVHLTPTQRDRSLLGLTRLTHLTHSRQQSTLPLALRPTSLPATLAAVTTRNPPTSPMPHIPRLHAIQPMEQVRTSRTCICQVCVVCLIAFV</sequence>
<evidence type="ECO:0000313" key="2">
    <source>
        <dbReference type="Proteomes" id="UP000027222"/>
    </source>
</evidence>
<gene>
    <name evidence="1" type="ORF">GALMADRAFT_928947</name>
</gene>
<dbReference type="Proteomes" id="UP000027222">
    <property type="component" value="Unassembled WGS sequence"/>
</dbReference>
<accession>A0A067SEJ2</accession>
<evidence type="ECO:0000313" key="1">
    <source>
        <dbReference type="EMBL" id="KDR69321.1"/>
    </source>
</evidence>
<keyword evidence="2" id="KW-1185">Reference proteome</keyword>
<dbReference type="EMBL" id="KL142403">
    <property type="protein sequence ID" value="KDR69321.1"/>
    <property type="molecule type" value="Genomic_DNA"/>
</dbReference>
<proteinExistence type="predicted"/>
<name>A0A067SEJ2_GALM3</name>